<evidence type="ECO:0000256" key="6">
    <source>
        <dbReference type="ARBA" id="ARBA00022683"/>
    </source>
</evidence>
<keyword evidence="7" id="KW-0418">Kinase</keyword>
<evidence type="ECO:0000313" key="10">
    <source>
        <dbReference type="Proteomes" id="UP000438699"/>
    </source>
</evidence>
<dbReference type="OrthoDB" id="9794368at2"/>
<dbReference type="EMBL" id="WAIE01000001">
    <property type="protein sequence ID" value="KAB1443759.1"/>
    <property type="molecule type" value="Genomic_DNA"/>
</dbReference>
<evidence type="ECO:0000259" key="8">
    <source>
        <dbReference type="PROSITE" id="PS51096"/>
    </source>
</evidence>
<name>A0A6N6N9L7_9BACT</name>
<dbReference type="CDD" id="cd00006">
    <property type="entry name" value="PTS_IIA_man"/>
    <property type="match status" value="1"/>
</dbReference>
<proteinExistence type="predicted"/>
<evidence type="ECO:0000256" key="1">
    <source>
        <dbReference type="ARBA" id="ARBA00004496"/>
    </source>
</evidence>
<dbReference type="InterPro" id="IPR004701">
    <property type="entry name" value="PTS_EIIA_man-typ"/>
</dbReference>
<protein>
    <submittedName>
        <fullName evidence="9">PTS sugar transporter subunit IIA</fullName>
    </submittedName>
</protein>
<keyword evidence="10" id="KW-1185">Reference proteome</keyword>
<organism evidence="9 10">
    <name type="scientific">Pseudodesulfovibrio senegalensis</name>
    <dbReference type="NCBI Taxonomy" id="1721087"/>
    <lineage>
        <taxon>Bacteria</taxon>
        <taxon>Pseudomonadati</taxon>
        <taxon>Thermodesulfobacteriota</taxon>
        <taxon>Desulfovibrionia</taxon>
        <taxon>Desulfovibrionales</taxon>
        <taxon>Desulfovibrionaceae</taxon>
    </lineage>
</organism>
<dbReference type="PANTHER" id="PTHR33799">
    <property type="entry name" value="PTS PERMEASE-RELATED-RELATED"/>
    <property type="match status" value="1"/>
</dbReference>
<dbReference type="Gene3D" id="3.40.50.510">
    <property type="entry name" value="Phosphotransferase system, mannose-type IIA component"/>
    <property type="match status" value="1"/>
</dbReference>
<evidence type="ECO:0000256" key="3">
    <source>
        <dbReference type="ARBA" id="ARBA00022490"/>
    </source>
</evidence>
<dbReference type="AlphaFoldDB" id="A0A6N6N9L7"/>
<evidence type="ECO:0000256" key="2">
    <source>
        <dbReference type="ARBA" id="ARBA00022448"/>
    </source>
</evidence>
<comment type="caution">
    <text evidence="9">The sequence shown here is derived from an EMBL/GenBank/DDBJ whole genome shotgun (WGS) entry which is preliminary data.</text>
</comment>
<dbReference type="SUPFAM" id="SSF53062">
    <property type="entry name" value="PTS system fructose IIA component-like"/>
    <property type="match status" value="1"/>
</dbReference>
<sequence>MSESTKSIGVVVVTHGNFGEELVRAAETVLGEQERCFAVSVDVNREVDATVETIRAKAKQADVGAGVLLLTDLFGGSPTTLSLSLLKENEIEVVAGVNLPMIIKALQGRDMKLSDMAAAVRDAGLQGIVVAGELLRKRTAKK</sequence>
<gene>
    <name evidence="9" type="ORF">F8A88_05865</name>
</gene>
<evidence type="ECO:0000313" key="9">
    <source>
        <dbReference type="EMBL" id="KAB1443759.1"/>
    </source>
</evidence>
<dbReference type="Proteomes" id="UP000438699">
    <property type="component" value="Unassembled WGS sequence"/>
</dbReference>
<feature type="domain" description="PTS EIIA type-4" evidence="8">
    <location>
        <begin position="7"/>
        <end position="128"/>
    </location>
</feature>
<evidence type="ECO:0000256" key="7">
    <source>
        <dbReference type="ARBA" id="ARBA00022777"/>
    </source>
</evidence>
<keyword evidence="2" id="KW-0813">Transport</keyword>
<keyword evidence="4 9" id="KW-0762">Sugar transport</keyword>
<dbReference type="InterPro" id="IPR036662">
    <property type="entry name" value="PTS_EIIA_man-typ_sf"/>
</dbReference>
<dbReference type="RefSeq" id="WP_151150132.1">
    <property type="nucleotide sequence ID" value="NZ_WAIE01000001.1"/>
</dbReference>
<dbReference type="InterPro" id="IPR051471">
    <property type="entry name" value="Bacterial_PTS_sugar_comp"/>
</dbReference>
<comment type="subcellular location">
    <subcellularLocation>
        <location evidence="1">Cytoplasm</location>
    </subcellularLocation>
</comment>
<reference evidence="9 10" key="1">
    <citation type="journal article" date="2017" name="Int. J. Syst. Evol. Microbiol.">
        <title>Desulfovibrio senegalensis sp. nov., a mesophilic sulfate reducer isolated from marine sediment.</title>
        <authorList>
            <person name="Thioye A."/>
            <person name="Gam Z.B.A."/>
            <person name="Mbengue M."/>
            <person name="Cayol J.L."/>
            <person name="Joseph-Bartoli M."/>
            <person name="Toure-Kane C."/>
            <person name="Labat M."/>
        </authorList>
    </citation>
    <scope>NUCLEOTIDE SEQUENCE [LARGE SCALE GENOMIC DNA]</scope>
    <source>
        <strain evidence="9 10">DSM 101509</strain>
    </source>
</reference>
<dbReference type="Pfam" id="PF03610">
    <property type="entry name" value="EIIA-man"/>
    <property type="match status" value="1"/>
</dbReference>
<dbReference type="GO" id="GO:0016020">
    <property type="term" value="C:membrane"/>
    <property type="evidence" value="ECO:0007669"/>
    <property type="project" value="InterPro"/>
</dbReference>
<evidence type="ECO:0000256" key="4">
    <source>
        <dbReference type="ARBA" id="ARBA00022597"/>
    </source>
</evidence>
<dbReference type="GO" id="GO:0009401">
    <property type="term" value="P:phosphoenolpyruvate-dependent sugar phosphotransferase system"/>
    <property type="evidence" value="ECO:0007669"/>
    <property type="project" value="UniProtKB-KW"/>
</dbReference>
<dbReference type="GO" id="GO:0005737">
    <property type="term" value="C:cytoplasm"/>
    <property type="evidence" value="ECO:0007669"/>
    <property type="project" value="UniProtKB-SubCell"/>
</dbReference>
<dbReference type="PROSITE" id="PS51096">
    <property type="entry name" value="PTS_EIIA_TYPE_4"/>
    <property type="match status" value="1"/>
</dbReference>
<dbReference type="InterPro" id="IPR033887">
    <property type="entry name" value="PTS_IIA_man"/>
</dbReference>
<keyword evidence="3" id="KW-0963">Cytoplasm</keyword>
<keyword evidence="5" id="KW-0808">Transferase</keyword>
<evidence type="ECO:0000256" key="5">
    <source>
        <dbReference type="ARBA" id="ARBA00022679"/>
    </source>
</evidence>
<keyword evidence="6" id="KW-0598">Phosphotransferase system</keyword>
<dbReference type="PANTHER" id="PTHR33799:SF1">
    <property type="entry name" value="PTS SYSTEM MANNOSE-SPECIFIC EIIAB COMPONENT-RELATED"/>
    <property type="match status" value="1"/>
</dbReference>
<dbReference type="GO" id="GO:0016301">
    <property type="term" value="F:kinase activity"/>
    <property type="evidence" value="ECO:0007669"/>
    <property type="project" value="UniProtKB-KW"/>
</dbReference>
<accession>A0A6N6N9L7</accession>